<feature type="region of interest" description="Disordered" evidence="1">
    <location>
        <begin position="264"/>
        <end position="317"/>
    </location>
</feature>
<accession>A0A9Q1GHU8</accession>
<dbReference type="AlphaFoldDB" id="A0A9Q1GHU8"/>
<name>A0A9Q1GHU8_9CARY</name>
<keyword evidence="3" id="KW-1185">Reference proteome</keyword>
<comment type="caution">
    <text evidence="2">The sequence shown here is derived from an EMBL/GenBank/DDBJ whole genome shotgun (WGS) entry which is preliminary data.</text>
</comment>
<evidence type="ECO:0000256" key="1">
    <source>
        <dbReference type="SAM" id="MobiDB-lite"/>
    </source>
</evidence>
<dbReference type="Proteomes" id="UP001153076">
    <property type="component" value="Unassembled WGS sequence"/>
</dbReference>
<gene>
    <name evidence="2" type="ORF">Cgig2_014907</name>
</gene>
<reference evidence="2" key="1">
    <citation type="submission" date="2022-04" db="EMBL/GenBank/DDBJ databases">
        <title>Carnegiea gigantea Genome sequencing and assembly v2.</title>
        <authorList>
            <person name="Copetti D."/>
            <person name="Sanderson M.J."/>
            <person name="Burquez A."/>
            <person name="Wojciechowski M.F."/>
        </authorList>
    </citation>
    <scope>NUCLEOTIDE SEQUENCE</scope>
    <source>
        <strain evidence="2">SGP5-SGP5p</strain>
        <tissue evidence="2">Aerial part</tissue>
    </source>
</reference>
<feature type="compositionally biased region" description="Low complexity" evidence="1">
    <location>
        <begin position="302"/>
        <end position="311"/>
    </location>
</feature>
<evidence type="ECO:0000313" key="2">
    <source>
        <dbReference type="EMBL" id="KAJ8420253.1"/>
    </source>
</evidence>
<feature type="compositionally biased region" description="Low complexity" evidence="1">
    <location>
        <begin position="280"/>
        <end position="294"/>
    </location>
</feature>
<sequence>MGFSCSLTTDKMVLYILGNFKWYRREVAFPPRPLPFDYEELYPNFVLAEAEDDLEEEESLGSDDQIPSPMMAVRSEAWPATTYGDTEEMTDHAMETFKWQLRRVSHPPPPLPEDYRDLCSSFTFPDAEEAVHDFNIPAWHSGGAASPADSSRGWSWACEQSGRKLGSLLENHHDLCPNFDLLMAIRYAHNSCIPDMMQAIFYAMVLNDAAELGLSSRIAVDCMICEYSSTPSILSIEEDVVYLWEIDVAVDRILDFQERRMAKTTTTARLRSPDELLAEGTSEGNPSSSSGSHRSNVEVELESASTSSSLEGETRPC</sequence>
<proteinExistence type="predicted"/>
<organism evidence="2 3">
    <name type="scientific">Carnegiea gigantea</name>
    <dbReference type="NCBI Taxonomy" id="171969"/>
    <lineage>
        <taxon>Eukaryota</taxon>
        <taxon>Viridiplantae</taxon>
        <taxon>Streptophyta</taxon>
        <taxon>Embryophyta</taxon>
        <taxon>Tracheophyta</taxon>
        <taxon>Spermatophyta</taxon>
        <taxon>Magnoliopsida</taxon>
        <taxon>eudicotyledons</taxon>
        <taxon>Gunneridae</taxon>
        <taxon>Pentapetalae</taxon>
        <taxon>Caryophyllales</taxon>
        <taxon>Cactineae</taxon>
        <taxon>Cactaceae</taxon>
        <taxon>Cactoideae</taxon>
        <taxon>Echinocereeae</taxon>
        <taxon>Carnegiea</taxon>
    </lineage>
</organism>
<dbReference type="EMBL" id="JAKOGI010003650">
    <property type="protein sequence ID" value="KAJ8420253.1"/>
    <property type="molecule type" value="Genomic_DNA"/>
</dbReference>
<protein>
    <submittedName>
        <fullName evidence="2">Uncharacterized protein</fullName>
    </submittedName>
</protein>
<evidence type="ECO:0000313" key="3">
    <source>
        <dbReference type="Proteomes" id="UP001153076"/>
    </source>
</evidence>